<dbReference type="NCBIfam" id="NF000584">
    <property type="entry name" value="PRK00009.1"/>
    <property type="match status" value="1"/>
</dbReference>
<keyword evidence="4" id="KW-0460">Magnesium</keyword>
<gene>
    <name evidence="8" type="primary">ppc</name>
    <name evidence="8" type="ORF">CI610_00231</name>
</gene>
<evidence type="ECO:0000256" key="4">
    <source>
        <dbReference type="ARBA" id="ARBA00022842"/>
    </source>
</evidence>
<dbReference type="AlphaFoldDB" id="A0A2H9TC31"/>
<evidence type="ECO:0000256" key="6">
    <source>
        <dbReference type="ARBA" id="ARBA00023300"/>
    </source>
</evidence>
<comment type="catalytic activity">
    <reaction evidence="7">
        <text>oxaloacetate + phosphate = phosphoenolpyruvate + hydrogencarbonate</text>
        <dbReference type="Rhea" id="RHEA:28370"/>
        <dbReference type="ChEBI" id="CHEBI:16452"/>
        <dbReference type="ChEBI" id="CHEBI:17544"/>
        <dbReference type="ChEBI" id="CHEBI:43474"/>
        <dbReference type="ChEBI" id="CHEBI:58702"/>
        <dbReference type="EC" id="4.1.1.31"/>
    </reaction>
</comment>
<dbReference type="SUPFAM" id="SSF51621">
    <property type="entry name" value="Phosphoenolpyruvate/pyruvate domain"/>
    <property type="match status" value="1"/>
</dbReference>
<proteinExistence type="inferred from homology"/>
<dbReference type="InterPro" id="IPR033129">
    <property type="entry name" value="PEPCASE_His_AS"/>
</dbReference>
<name>A0A2H9TC31_9ZZZZ</name>
<comment type="caution">
    <text evidence="8">The sequence shown here is derived from an EMBL/GenBank/DDBJ whole genome shotgun (WGS) entry which is preliminary data.</text>
</comment>
<evidence type="ECO:0000256" key="2">
    <source>
        <dbReference type="ARBA" id="ARBA00008346"/>
    </source>
</evidence>
<dbReference type="PANTHER" id="PTHR30523">
    <property type="entry name" value="PHOSPHOENOLPYRUVATE CARBOXYLASE"/>
    <property type="match status" value="1"/>
</dbReference>
<dbReference type="GO" id="GO:0006099">
    <property type="term" value="P:tricarboxylic acid cycle"/>
    <property type="evidence" value="ECO:0007669"/>
    <property type="project" value="InterPro"/>
</dbReference>
<evidence type="ECO:0000313" key="8">
    <source>
        <dbReference type="EMBL" id="PJE80806.1"/>
    </source>
</evidence>
<reference evidence="8" key="1">
    <citation type="journal article" date="2017" name="Appl. Environ. Microbiol.">
        <title>Molecular characterization of an Endozoicomonas-like organism causing infection in king scallop Pecten maximus L.</title>
        <authorList>
            <person name="Cano I."/>
            <person name="van Aerle R."/>
            <person name="Ross S."/>
            <person name="Verner-Jeffreys D.W."/>
            <person name="Paley R.K."/>
            <person name="Rimmer G."/>
            <person name="Ryder D."/>
            <person name="Hooper P."/>
            <person name="Stone D."/>
            <person name="Feist S.W."/>
        </authorList>
    </citation>
    <scope>NUCLEOTIDE SEQUENCE</scope>
</reference>
<dbReference type="Pfam" id="PF00311">
    <property type="entry name" value="PEPcase"/>
    <property type="match status" value="1"/>
</dbReference>
<evidence type="ECO:0000256" key="1">
    <source>
        <dbReference type="ARBA" id="ARBA00001946"/>
    </source>
</evidence>
<dbReference type="InterPro" id="IPR018129">
    <property type="entry name" value="PEP_COase_Lys_AS"/>
</dbReference>
<keyword evidence="6" id="KW-0120">Carbon dioxide fixation</keyword>
<accession>A0A2H9TC31</accession>
<protein>
    <recommendedName>
        <fullName evidence="3">phosphoenolpyruvate carboxylase</fullName>
        <ecNumber evidence="3">4.1.1.31</ecNumber>
    </recommendedName>
</protein>
<evidence type="ECO:0000256" key="7">
    <source>
        <dbReference type="ARBA" id="ARBA00048995"/>
    </source>
</evidence>
<dbReference type="HAMAP" id="MF_00595">
    <property type="entry name" value="PEPcase_type1"/>
    <property type="match status" value="1"/>
</dbReference>
<dbReference type="GO" id="GO:0005829">
    <property type="term" value="C:cytosol"/>
    <property type="evidence" value="ECO:0007669"/>
    <property type="project" value="TreeGrafter"/>
</dbReference>
<comment type="cofactor">
    <cofactor evidence="1">
        <name>Mg(2+)</name>
        <dbReference type="ChEBI" id="CHEBI:18420"/>
    </cofactor>
</comment>
<dbReference type="GO" id="GO:0008964">
    <property type="term" value="F:phosphoenolpyruvate carboxylase activity"/>
    <property type="evidence" value="ECO:0007669"/>
    <property type="project" value="UniProtKB-EC"/>
</dbReference>
<dbReference type="GO" id="GO:0015977">
    <property type="term" value="P:carbon fixation"/>
    <property type="evidence" value="ECO:0007669"/>
    <property type="project" value="UniProtKB-KW"/>
</dbReference>
<dbReference type="InterPro" id="IPR015813">
    <property type="entry name" value="Pyrv/PenolPyrv_kinase-like_dom"/>
</dbReference>
<dbReference type="EC" id="4.1.1.31" evidence="3"/>
<dbReference type="PROSITE" id="PS00781">
    <property type="entry name" value="PEPCASE_1"/>
    <property type="match status" value="1"/>
</dbReference>
<comment type="similarity">
    <text evidence="2">Belongs to the PEPCase type 1 family.</text>
</comment>
<dbReference type="Gene3D" id="1.20.1440.90">
    <property type="entry name" value="Phosphoenolpyruvate/pyruvate domain"/>
    <property type="match status" value="1"/>
</dbReference>
<dbReference type="EMBL" id="NSIT01000005">
    <property type="protein sequence ID" value="PJE80806.1"/>
    <property type="molecule type" value="Genomic_DNA"/>
</dbReference>
<keyword evidence="5 8" id="KW-0456">Lyase</keyword>
<keyword evidence="8" id="KW-0670">Pyruvate</keyword>
<evidence type="ECO:0000256" key="5">
    <source>
        <dbReference type="ARBA" id="ARBA00023239"/>
    </source>
</evidence>
<evidence type="ECO:0000256" key="3">
    <source>
        <dbReference type="ARBA" id="ARBA00012305"/>
    </source>
</evidence>
<dbReference type="PRINTS" id="PR00150">
    <property type="entry name" value="PEPCARBXLASE"/>
</dbReference>
<sequence>MTKKTSLNPNNTSADDTASLRRNVSLLGRLLGGIIRKDQGDDFFNQIETIRQFSKSARKGSYSDHTALLKLLKNLSDDQLVPVARAFSHFLNLANIAEQFHSTRSYSQDPLDNLLNNLKDRGMSPGEIMDAVSQLNVEVVLTAHPTEVTRRTLIQKYEKIIQCLEALNLPELTLAQISRIKDRLQQLIAQAWHTHEFRTKRPSPVDEARGGFATVENSLWEAVPLCYRAIDKQLQNHTGLSLPVDACPIRFSSWIGGDRDGNPFVTAQVTKEVLRLSRWMAADLYLRDLQELINELSMSRCNDSLRSEVGNCREPYRTLLKKLRERLKQTQKYYEQPTGSRIFASDIITTKDSLIAPLQLCYQSLTDCGMEEIANGPLLDMIRRAHCFGLTLLKLDIRQEAERHTRAISELTQALGMGDYHQWDEQKRQNFLLKELQNLRPLLPGKWQPSPETREVLDTCRTIAEEGQHSVGAYVISMASQPSDILAVALLLKVSDVDFHVPIAPLFETLDALENSENCIRQLLNIPFYKQSIQGKQMVMIGYSDSAKDAGWMSAGWVQYRAMDSIAHICRQHSIDLTLFHGRGGTIGRGGGPAHSAILSQPPGSVNFHLRVTEQGEMIRFKLGFPDVAKLNLLLYASATLEASLLPPPAPEPQWCNMMDTLSADALKTYRGIIREEPDFIPYFRFVTPEQELAKLPLGSRPARRKTDGGIESLRAIPWIFAWTQIRLMLPTWLGCGVALRNALDNHQHPLLKEMVQNWPFFRARMEMLEMVFMKTDPKLALYYEERLVPDNLRPLGDKLRAMLKEAIEALIPILDGKALMDSEPMVREAINLRNPYTDPLNFLQAELLCRVREKTSPESPNHLEQALMITMGGIAAGMRNTG</sequence>
<dbReference type="InterPro" id="IPR021135">
    <property type="entry name" value="PEP_COase"/>
</dbReference>
<dbReference type="PANTHER" id="PTHR30523:SF6">
    <property type="entry name" value="PHOSPHOENOLPYRUVATE CARBOXYLASE"/>
    <property type="match status" value="1"/>
</dbReference>
<dbReference type="InterPro" id="IPR022805">
    <property type="entry name" value="PEP_COase_bac/pln-type"/>
</dbReference>
<dbReference type="PROSITE" id="PS00393">
    <property type="entry name" value="PEPCASE_2"/>
    <property type="match status" value="1"/>
</dbReference>
<organism evidence="8">
    <name type="scientific">invertebrate metagenome</name>
    <dbReference type="NCBI Taxonomy" id="1711999"/>
    <lineage>
        <taxon>unclassified sequences</taxon>
        <taxon>metagenomes</taxon>
        <taxon>organismal metagenomes</taxon>
    </lineage>
</organism>